<dbReference type="GO" id="GO:0016168">
    <property type="term" value="F:chlorophyll binding"/>
    <property type="evidence" value="ECO:0007669"/>
    <property type="project" value="UniProtKB-KW"/>
</dbReference>
<sequence>MPAPPPFLLLRTAAPPSAVPRRSLAPVKASWQELAGVLVFSAIPFTAVKALANSPLGERLRRRLEDRKAAAAAEAEALRAAAGDARNSSFWYGGGRPRWLGPLPYDYPEHLIGEYPGDYGFDVAGLGRDPGVFANYF</sequence>
<keyword evidence="1" id="KW-0793">Thylakoid</keyword>
<accession>A0A0A9E6F7</accession>
<name>A0A0A9E6F7_ARUDO</name>
<comment type="similarity">
    <text evidence="1">Belongs to the light-harvesting chlorophyll a/b-binding (LHC) protein family.</text>
</comment>
<reference evidence="2" key="1">
    <citation type="submission" date="2014-09" db="EMBL/GenBank/DDBJ databases">
        <authorList>
            <person name="Magalhaes I.L.F."/>
            <person name="Oliveira U."/>
            <person name="Santos F.R."/>
            <person name="Vidigal T.H.D.A."/>
            <person name="Brescovit A.D."/>
            <person name="Santos A.J."/>
        </authorList>
    </citation>
    <scope>NUCLEOTIDE SEQUENCE</scope>
    <source>
        <tissue evidence="2">Shoot tissue taken approximately 20 cm above the soil surface</tissue>
    </source>
</reference>
<proteinExistence type="inferred from homology"/>
<keyword evidence="1" id="KW-0157">Chromophore</keyword>
<dbReference type="GO" id="GO:0009523">
    <property type="term" value="C:photosystem II"/>
    <property type="evidence" value="ECO:0007669"/>
    <property type="project" value="UniProtKB-KW"/>
</dbReference>
<dbReference type="PANTHER" id="PTHR21649">
    <property type="entry name" value="CHLOROPHYLL A/B BINDING PROTEIN"/>
    <property type="match status" value="1"/>
</dbReference>
<dbReference type="SUPFAM" id="SSF103511">
    <property type="entry name" value="Chlorophyll a-b binding protein"/>
    <property type="match status" value="1"/>
</dbReference>
<dbReference type="EMBL" id="GBRH01202269">
    <property type="protein sequence ID" value="JAD95626.1"/>
    <property type="molecule type" value="Transcribed_RNA"/>
</dbReference>
<keyword evidence="1" id="KW-0150">Chloroplast</keyword>
<dbReference type="InterPro" id="IPR001344">
    <property type="entry name" value="Chloro_AB-bd_pln"/>
</dbReference>
<reference evidence="2" key="2">
    <citation type="journal article" date="2015" name="Data Brief">
        <title>Shoot transcriptome of the giant reed, Arundo donax.</title>
        <authorList>
            <person name="Barrero R.A."/>
            <person name="Guerrero F.D."/>
            <person name="Moolhuijzen P."/>
            <person name="Goolsby J.A."/>
            <person name="Tidwell J."/>
            <person name="Bellgard S.E."/>
            <person name="Bellgard M.I."/>
        </authorList>
    </citation>
    <scope>NUCLEOTIDE SEQUENCE</scope>
    <source>
        <tissue evidence="2">Shoot tissue taken approximately 20 cm above the soil surface</tissue>
    </source>
</reference>
<keyword evidence="1" id="KW-0603">Photosystem I</keyword>
<dbReference type="Gene3D" id="1.10.3460.10">
    <property type="entry name" value="Chlorophyll a/b binding protein domain"/>
    <property type="match status" value="1"/>
</dbReference>
<organism evidence="2">
    <name type="scientific">Arundo donax</name>
    <name type="common">Giant reed</name>
    <name type="synonym">Donax arundinaceus</name>
    <dbReference type="NCBI Taxonomy" id="35708"/>
    <lineage>
        <taxon>Eukaryota</taxon>
        <taxon>Viridiplantae</taxon>
        <taxon>Streptophyta</taxon>
        <taxon>Embryophyta</taxon>
        <taxon>Tracheophyta</taxon>
        <taxon>Spermatophyta</taxon>
        <taxon>Magnoliopsida</taxon>
        <taxon>Liliopsida</taxon>
        <taxon>Poales</taxon>
        <taxon>Poaceae</taxon>
        <taxon>PACMAD clade</taxon>
        <taxon>Arundinoideae</taxon>
        <taxon>Arundineae</taxon>
        <taxon>Arundo</taxon>
    </lineage>
</organism>
<keyword evidence="1" id="KW-0602">Photosynthesis</keyword>
<keyword evidence="1" id="KW-0604">Photosystem II</keyword>
<dbReference type="AlphaFoldDB" id="A0A0A9E6F7"/>
<keyword evidence="1" id="KW-0934">Plastid</keyword>
<dbReference type="GO" id="GO:0009522">
    <property type="term" value="C:photosystem I"/>
    <property type="evidence" value="ECO:0007669"/>
    <property type="project" value="UniProtKB-KW"/>
</dbReference>
<evidence type="ECO:0000256" key="1">
    <source>
        <dbReference type="RuleBase" id="RU363080"/>
    </source>
</evidence>
<comment type="function">
    <text evidence="1">The light-harvesting complex (LHC) functions as a light receptor, it captures and delivers excitation energy to photosystems with which it is closely associated.</text>
</comment>
<evidence type="ECO:0000313" key="2">
    <source>
        <dbReference type="EMBL" id="JAD95626.1"/>
    </source>
</evidence>
<dbReference type="GO" id="GO:0009535">
    <property type="term" value="C:chloroplast thylakoid membrane"/>
    <property type="evidence" value="ECO:0007669"/>
    <property type="project" value="UniProtKB-SubCell"/>
</dbReference>
<keyword evidence="1" id="KW-0148">Chlorophyll</keyword>
<protein>
    <recommendedName>
        <fullName evidence="1">Chlorophyll a-b binding protein, chloroplastic</fullName>
    </recommendedName>
</protein>
<dbReference type="GO" id="GO:0009765">
    <property type="term" value="P:photosynthesis, light harvesting"/>
    <property type="evidence" value="ECO:0007669"/>
    <property type="project" value="InterPro"/>
</dbReference>
<comment type="subcellular location">
    <subcellularLocation>
        <location evidence="1">Plastid</location>
        <location evidence="1">Chloroplast thylakoid membrane</location>
    </subcellularLocation>
</comment>